<keyword evidence="2" id="KW-0614">Plasmid</keyword>
<dbReference type="EnsemblBacteria" id="CAK02863">
    <property type="protein sequence ID" value="CAK02863"/>
    <property type="gene ID" value="pRL80062"/>
</dbReference>
<dbReference type="PANTHER" id="PTHR43760">
    <property type="entry name" value="ENDORIBONUCLEASE-RELATED"/>
    <property type="match status" value="1"/>
</dbReference>
<dbReference type="SUPFAM" id="SSF55298">
    <property type="entry name" value="YjgF-like"/>
    <property type="match status" value="1"/>
</dbReference>
<gene>
    <name evidence="2" type="ordered locus">pRL80062</name>
</gene>
<proteinExistence type="predicted"/>
<dbReference type="PANTHER" id="PTHR43760:SF1">
    <property type="entry name" value="ENDORIBONUCLEASE L-PSP_CHORISMATE MUTASE-LIKE DOMAIN-CONTAINING PROTEIN"/>
    <property type="match status" value="1"/>
</dbReference>
<dbReference type="InterPro" id="IPR013813">
    <property type="entry name" value="Endoribo_LPSP/chorism_mut-like"/>
</dbReference>
<dbReference type="AlphaFoldDB" id="Q1M9F5"/>
<protein>
    <submittedName>
        <fullName evidence="2">Endoribonuclease</fullName>
    </submittedName>
</protein>
<accession>Q1M9F5</accession>
<feature type="domain" description="Endoribonuclease L-PSP/chorismate mutase-like" evidence="1">
    <location>
        <begin position="8"/>
        <end position="150"/>
    </location>
</feature>
<dbReference type="Pfam" id="PF14588">
    <property type="entry name" value="YjgF_endoribonc"/>
    <property type="match status" value="1"/>
</dbReference>
<dbReference type="KEGG" id="rle:pRL80062"/>
<keyword evidence="3" id="KW-1185">Reference proteome</keyword>
<dbReference type="Gene3D" id="3.30.1330.40">
    <property type="entry name" value="RutC-like"/>
    <property type="match status" value="1"/>
</dbReference>
<evidence type="ECO:0000259" key="1">
    <source>
        <dbReference type="Pfam" id="PF14588"/>
    </source>
</evidence>
<reference evidence="2 3" key="1">
    <citation type="journal article" date="2006" name="Genome Biol.">
        <title>The genome of Rhizobium leguminosarum has recognizable core and accessory components.</title>
        <authorList>
            <person name="Young J.W."/>
            <person name="Crossman L.C."/>
            <person name="Johnston A.W.B."/>
            <person name="Thomson N.R."/>
            <person name="Ghazoui Z.F."/>
            <person name="Hull K.H."/>
            <person name="Wexler M."/>
            <person name="Curson A.R.J."/>
            <person name="Todd J.D."/>
            <person name="Poole P.S."/>
            <person name="Mauchline T.H."/>
            <person name="East A.K."/>
            <person name="Quail M.A."/>
            <person name="Churcher C."/>
            <person name="Arrowsmith C."/>
            <person name="Cherevach A."/>
            <person name="Chillingworth T."/>
            <person name="Clarke K."/>
            <person name="Cronin A."/>
            <person name="Davis P."/>
            <person name="Fraser A."/>
            <person name="Hance Z."/>
            <person name="Hauser H."/>
            <person name="Jagels K."/>
            <person name="Moule S."/>
            <person name="Mungall K."/>
            <person name="Norbertczak H."/>
            <person name="Rabbinowitsch E."/>
            <person name="Sanders M."/>
            <person name="Simmonds M."/>
            <person name="Whitehead S."/>
            <person name="Parkhill J."/>
        </authorList>
    </citation>
    <scope>NUCLEOTIDE SEQUENCE [LARGE SCALE GENOMIC DNA]</scope>
    <source>
        <strain evidence="3">DSM 114642 / LMG 32736 / 3841</strain>
    </source>
</reference>
<name>Q1M9F5_RHIJ3</name>
<dbReference type="InterPro" id="IPR035959">
    <property type="entry name" value="RutC-like_sf"/>
</dbReference>
<sequence>MPMNSSFEQRIIELAIDLPKPPGSVANYVATHQVGNLLFISGQLCVSPGGTLVALGSLGENVSVEDGIRAARAAAINVIAQARASLGSLDKIKRVVRLGGFIAATSAFSEHARVMNGASDVIVEIFGEQGRHARSTVGVSSLPLQAAVEVEALFELD</sequence>
<dbReference type="EMBL" id="AM236082">
    <property type="protein sequence ID" value="CAK02863.1"/>
    <property type="molecule type" value="Genomic_DNA"/>
</dbReference>
<dbReference type="Proteomes" id="UP000006575">
    <property type="component" value="Plasmid pRL8"/>
</dbReference>
<organism evidence="2 3">
    <name type="scientific">Rhizobium johnstonii (strain DSM 114642 / LMG 32736 / 3841)</name>
    <name type="common">Rhizobium leguminosarum bv. viciae</name>
    <dbReference type="NCBI Taxonomy" id="216596"/>
    <lineage>
        <taxon>Bacteria</taxon>
        <taxon>Pseudomonadati</taxon>
        <taxon>Pseudomonadota</taxon>
        <taxon>Alphaproteobacteria</taxon>
        <taxon>Hyphomicrobiales</taxon>
        <taxon>Rhizobiaceae</taxon>
        <taxon>Rhizobium/Agrobacterium group</taxon>
        <taxon>Rhizobium</taxon>
        <taxon>Rhizobium johnstonii</taxon>
    </lineage>
</organism>
<dbReference type="CDD" id="cd02199">
    <property type="entry name" value="YjgF_YER057c_UK114_like_1"/>
    <property type="match status" value="1"/>
</dbReference>
<evidence type="ECO:0000313" key="3">
    <source>
        <dbReference type="Proteomes" id="UP000006575"/>
    </source>
</evidence>
<geneLocation type="plasmid" evidence="2 3">
    <name>pRL8</name>
</geneLocation>
<dbReference type="HOGENOM" id="CLU_104845_0_1_5"/>
<evidence type="ECO:0000313" key="2">
    <source>
        <dbReference type="EMBL" id="CAK02863.1"/>
    </source>
</evidence>
<dbReference type="eggNOG" id="COG0251">
    <property type="taxonomic scope" value="Bacteria"/>
</dbReference>